<evidence type="ECO:0000256" key="5">
    <source>
        <dbReference type="ARBA" id="ARBA00023136"/>
    </source>
</evidence>
<dbReference type="PANTHER" id="PTHR13060">
    <property type="entry name" value="SGT1 PROTEIN HSGT1 SUPPRESSOR OF GCR2"/>
    <property type="match status" value="1"/>
</dbReference>
<dbReference type="InParanoid" id="A0A409VDC8"/>
<proteinExistence type="inferred from homology"/>
<feature type="region of interest" description="Disordered" evidence="6">
    <location>
        <begin position="703"/>
        <end position="798"/>
    </location>
</feature>
<dbReference type="Pfam" id="PF07093">
    <property type="entry name" value="SGT1"/>
    <property type="match status" value="1"/>
</dbReference>
<dbReference type="STRING" id="181874.A0A409VDC8"/>
<dbReference type="PROSITE" id="PS00989">
    <property type="entry name" value="CLAT_ADAPTOR_S"/>
    <property type="match status" value="1"/>
</dbReference>
<evidence type="ECO:0000259" key="7">
    <source>
        <dbReference type="Pfam" id="PF01217"/>
    </source>
</evidence>
<dbReference type="GO" id="GO:0016192">
    <property type="term" value="P:vesicle-mediated transport"/>
    <property type="evidence" value="ECO:0007669"/>
    <property type="project" value="InterPro"/>
</dbReference>
<protein>
    <recommendedName>
        <fullName evidence="7">AP complex mu/sigma subunit domain-containing protein</fullName>
    </recommendedName>
</protein>
<dbReference type="PANTHER" id="PTHR13060:SF0">
    <property type="entry name" value="PROTEIN ECDYSONELESS HOMOLOG"/>
    <property type="match status" value="1"/>
</dbReference>
<feature type="compositionally biased region" description="Basic and acidic residues" evidence="6">
    <location>
        <begin position="776"/>
        <end position="789"/>
    </location>
</feature>
<dbReference type="Gene3D" id="3.30.450.60">
    <property type="match status" value="1"/>
</dbReference>
<feature type="domain" description="AP complex mu/sigma subunit" evidence="7">
    <location>
        <begin position="849"/>
        <end position="992"/>
    </location>
</feature>
<dbReference type="InterPro" id="IPR022775">
    <property type="entry name" value="AP_mu_sigma_su"/>
</dbReference>
<dbReference type="AlphaFoldDB" id="A0A409VDC8"/>
<organism evidence="8 9">
    <name type="scientific">Panaeolus cyanescens</name>
    <dbReference type="NCBI Taxonomy" id="181874"/>
    <lineage>
        <taxon>Eukaryota</taxon>
        <taxon>Fungi</taxon>
        <taxon>Dikarya</taxon>
        <taxon>Basidiomycota</taxon>
        <taxon>Agaricomycotina</taxon>
        <taxon>Agaricomycetes</taxon>
        <taxon>Agaricomycetidae</taxon>
        <taxon>Agaricales</taxon>
        <taxon>Agaricineae</taxon>
        <taxon>Galeropsidaceae</taxon>
        <taxon>Panaeolus</taxon>
    </lineage>
</organism>
<keyword evidence="3" id="KW-0813">Transport</keyword>
<reference evidence="8 9" key="1">
    <citation type="journal article" date="2018" name="Evol. Lett.">
        <title>Horizontal gene cluster transfer increased hallucinogenic mushroom diversity.</title>
        <authorList>
            <person name="Reynolds H.T."/>
            <person name="Vijayakumar V."/>
            <person name="Gluck-Thaler E."/>
            <person name="Korotkin H.B."/>
            <person name="Matheny P.B."/>
            <person name="Slot J.C."/>
        </authorList>
    </citation>
    <scope>NUCLEOTIDE SEQUENCE [LARGE SCALE GENOMIC DNA]</scope>
    <source>
        <strain evidence="8 9">2629</strain>
    </source>
</reference>
<dbReference type="InterPro" id="IPR010770">
    <property type="entry name" value="Ecd"/>
</dbReference>
<evidence type="ECO:0000256" key="1">
    <source>
        <dbReference type="ARBA" id="ARBA00004308"/>
    </source>
</evidence>
<evidence type="ECO:0000256" key="2">
    <source>
        <dbReference type="ARBA" id="ARBA00006972"/>
    </source>
</evidence>
<dbReference type="InterPro" id="IPR000804">
    <property type="entry name" value="Clathrin_sm-chain_CS"/>
</dbReference>
<dbReference type="GO" id="GO:0012505">
    <property type="term" value="C:endomembrane system"/>
    <property type="evidence" value="ECO:0007669"/>
    <property type="project" value="UniProtKB-SubCell"/>
</dbReference>
<comment type="caution">
    <text evidence="8">The sequence shown here is derived from an EMBL/GenBank/DDBJ whole genome shotgun (WGS) entry which is preliminary data.</text>
</comment>
<dbReference type="Proteomes" id="UP000284842">
    <property type="component" value="Unassembled WGS sequence"/>
</dbReference>
<gene>
    <name evidence="8" type="ORF">CVT24_000494</name>
</gene>
<sequence>MNVDSIFNRPPSIAEDTLQYALYPPPHQADKAAVAGLAASIKAYVNDALPGFIWHRDAFEVKLAQHPTDSQSWFLEGRMRVGDSVDDEWCTVWLLRQLSSQWDLVINVFDSDGEFLLIEAAEELPSWVKPSNSENRVWIHGSRLHLIPLSHVSPPSSRQTRRKLPGKTESDDEGIDTIDEDTFLSIADAVRLVRDPLSETIAPTGVENAVWQRISGFVVYFQECTDQLTINGRYPAAAKTHVHRTNAYLPADIAKALKGNPALIQRAVEAFYTRDGIQLRVAHRMSRFPPSTSTVATVKMTRTAYAQLLGQKFFPPKIFGQWTEPEGSKERRWKDLGMKIAVGFEILYQESKSRHATENLSANGIKTSKEAVKDALRRDAEYQKYIKVLSGTNYFKGEVKDSERWKEQEDKAAAAFLEMRNTDDASRESFATLVDRALGTVASLPDPIGEPEEEDNDSWLNVDVQSFEELLQNTMKEKKPGQSSNAMDVDQTETLEDRVASEQAHKLKELADRVEQFVEGQGDIEGAKFEDEASDDDLLSDDDESENEISDEDSEQNEESLQAEKRAAMDKLVPALDPSEYGQMPASYHSHSQRVAPTTIETDQVEEQQASSTFTNGKSGEKTNTKPIRPPIIERDKYDGVDSDDETDEDVEDEESDEDKPQVVGEIEIDMGEEEEEFLEFSRQALGISDAQWSDIIKDRKDRGAFLPESAKNPPKQTNKAEKEMKSNVATEKPLRQPQPGPRPQINPELDSFEAIMKALDNVLMESRQGSQSSPKKPETKPTPKVSDKGKRKATVEDEVMDLDDIAEEEDDIEAAMEAELKQALEDDSDTDEPLDYTMIKNFLESFKINTSGIARLTKFYTPLHQSAPSIVQKIFSLVITRPTGLCNFLDAPELEDFLGFKGDSEERWRVVYRCYATLYFVFVVDGAESELGILDLIQVFVESLDRAFENVCELDLVFHFDEVHHILAEIIQGGLVLETNVEEIDRAVQEAARARKESFASSNPLSLGGSGLGPRGSNITTPLGWLTGKLAGVGAR</sequence>
<dbReference type="GO" id="GO:0006886">
    <property type="term" value="P:intracellular protein transport"/>
    <property type="evidence" value="ECO:0007669"/>
    <property type="project" value="InterPro"/>
</dbReference>
<name>A0A409VDC8_9AGAR</name>
<keyword evidence="9" id="KW-1185">Reference proteome</keyword>
<comment type="similarity">
    <text evidence="2">Belongs to the adaptor complexes small subunit family.</text>
</comment>
<evidence type="ECO:0000256" key="6">
    <source>
        <dbReference type="SAM" id="MobiDB-lite"/>
    </source>
</evidence>
<dbReference type="Pfam" id="PF01217">
    <property type="entry name" value="Clat_adaptor_s"/>
    <property type="match status" value="1"/>
</dbReference>
<dbReference type="OrthoDB" id="27237at2759"/>
<keyword evidence="5" id="KW-0472">Membrane</keyword>
<feature type="compositionally biased region" description="Acidic residues" evidence="6">
    <location>
        <begin position="641"/>
        <end position="658"/>
    </location>
</feature>
<evidence type="ECO:0000256" key="4">
    <source>
        <dbReference type="ARBA" id="ARBA00022927"/>
    </source>
</evidence>
<dbReference type="SUPFAM" id="SSF64356">
    <property type="entry name" value="SNARE-like"/>
    <property type="match status" value="1"/>
</dbReference>
<feature type="region of interest" description="Disordered" evidence="6">
    <location>
        <begin position="512"/>
        <end position="672"/>
    </location>
</feature>
<dbReference type="GO" id="GO:0030117">
    <property type="term" value="C:membrane coat"/>
    <property type="evidence" value="ECO:0007669"/>
    <property type="project" value="InterPro"/>
</dbReference>
<evidence type="ECO:0000313" key="9">
    <source>
        <dbReference type="Proteomes" id="UP000284842"/>
    </source>
</evidence>
<keyword evidence="4" id="KW-0653">Protein transport</keyword>
<feature type="compositionally biased region" description="Acidic residues" evidence="6">
    <location>
        <begin position="532"/>
        <end position="558"/>
    </location>
</feature>
<feature type="compositionally biased region" description="Polar residues" evidence="6">
    <location>
        <begin position="589"/>
        <end position="618"/>
    </location>
</feature>
<dbReference type="InterPro" id="IPR011012">
    <property type="entry name" value="Longin-like_dom_sf"/>
</dbReference>
<dbReference type="EMBL" id="NHTK01006137">
    <property type="protein sequence ID" value="PPQ62800.1"/>
    <property type="molecule type" value="Genomic_DNA"/>
</dbReference>
<evidence type="ECO:0000256" key="3">
    <source>
        <dbReference type="ARBA" id="ARBA00022448"/>
    </source>
</evidence>
<feature type="region of interest" description="Disordered" evidence="6">
    <location>
        <begin position="151"/>
        <end position="172"/>
    </location>
</feature>
<comment type="subcellular location">
    <subcellularLocation>
        <location evidence="1">Endomembrane system</location>
    </subcellularLocation>
</comment>
<accession>A0A409VDC8</accession>
<evidence type="ECO:0000313" key="8">
    <source>
        <dbReference type="EMBL" id="PPQ62800.1"/>
    </source>
</evidence>
<dbReference type="GO" id="GO:0005634">
    <property type="term" value="C:nucleus"/>
    <property type="evidence" value="ECO:0007669"/>
    <property type="project" value="TreeGrafter"/>
</dbReference>